<sequence>MLAAIALVAGIILTGCLKEDRDNTPIPAPEGKFNGKLVVIKRKHVTGAEYRFDTVKTDIKLTMKVDSGYQVTDTTGTHAPSRGTYAYNYYYIQFTDKTLPDTSKKRHLNGTYQYWYDGTLLKIGAANDTIKVVYDLKKTAN</sequence>
<reference evidence="1 2" key="1">
    <citation type="submission" date="2018-05" db="EMBL/GenBank/DDBJ databases">
        <title>Mucilaginibacter hurinus sp. nov., isolated from briquette warehouse soil.</title>
        <authorList>
            <person name="Choi L."/>
        </authorList>
    </citation>
    <scope>NUCLEOTIDE SEQUENCE [LARGE SCALE GENOMIC DNA]</scope>
    <source>
        <strain evidence="1 2">ZR32</strain>
    </source>
</reference>
<proteinExistence type="predicted"/>
<keyword evidence="2" id="KW-1185">Reference proteome</keyword>
<protein>
    <submittedName>
        <fullName evidence="1">Uncharacterized protein</fullName>
    </submittedName>
</protein>
<gene>
    <name evidence="1" type="ORF">DJ568_01045</name>
</gene>
<comment type="caution">
    <text evidence="1">The sequence shown here is derived from an EMBL/GenBank/DDBJ whole genome shotgun (WGS) entry which is preliminary data.</text>
</comment>
<evidence type="ECO:0000313" key="1">
    <source>
        <dbReference type="EMBL" id="RCH56475.1"/>
    </source>
</evidence>
<dbReference type="AlphaFoldDB" id="A0A367GTS4"/>
<dbReference type="EMBL" id="QGDC01000001">
    <property type="protein sequence ID" value="RCH56475.1"/>
    <property type="molecule type" value="Genomic_DNA"/>
</dbReference>
<organism evidence="1 2">
    <name type="scientific">Mucilaginibacter hurinus</name>
    <dbReference type="NCBI Taxonomy" id="2201324"/>
    <lineage>
        <taxon>Bacteria</taxon>
        <taxon>Pseudomonadati</taxon>
        <taxon>Bacteroidota</taxon>
        <taxon>Sphingobacteriia</taxon>
        <taxon>Sphingobacteriales</taxon>
        <taxon>Sphingobacteriaceae</taxon>
        <taxon>Mucilaginibacter</taxon>
    </lineage>
</organism>
<name>A0A367GTS4_9SPHI</name>
<evidence type="ECO:0000313" key="2">
    <source>
        <dbReference type="Proteomes" id="UP000253209"/>
    </source>
</evidence>
<accession>A0A367GTS4</accession>
<dbReference type="Proteomes" id="UP000253209">
    <property type="component" value="Unassembled WGS sequence"/>
</dbReference>